<dbReference type="PROSITE" id="PS50088">
    <property type="entry name" value="ANK_REPEAT"/>
    <property type="match status" value="3"/>
</dbReference>
<feature type="region of interest" description="Disordered" evidence="6">
    <location>
        <begin position="744"/>
        <end position="800"/>
    </location>
</feature>
<dbReference type="PANTHER" id="PTHR46358">
    <property type="entry name" value="TONSOKU-LIKE PROTEIN"/>
    <property type="match status" value="1"/>
</dbReference>
<evidence type="ECO:0000313" key="7">
    <source>
        <dbReference type="Proteomes" id="UP000829291"/>
    </source>
</evidence>
<protein>
    <submittedName>
        <fullName evidence="8">Tonsoku-like protein isoform X1</fullName>
    </submittedName>
</protein>
<dbReference type="InterPro" id="IPR032675">
    <property type="entry name" value="LRR_dom_sf"/>
</dbReference>
<feature type="repeat" description="ANK" evidence="5">
    <location>
        <begin position="516"/>
        <end position="548"/>
    </location>
</feature>
<reference evidence="8" key="1">
    <citation type="submission" date="2025-08" db="UniProtKB">
        <authorList>
            <consortium name="RefSeq"/>
        </authorList>
    </citation>
    <scope>IDENTIFICATION</scope>
    <source>
        <tissue evidence="8">Thorax and Abdomen</tissue>
    </source>
</reference>
<dbReference type="PROSITE" id="PS50297">
    <property type="entry name" value="ANK_REP_REGION"/>
    <property type="match status" value="3"/>
</dbReference>
<organism evidence="7 8">
    <name type="scientific">Neodiprion lecontei</name>
    <name type="common">Redheaded pine sawfly</name>
    <dbReference type="NCBI Taxonomy" id="441921"/>
    <lineage>
        <taxon>Eukaryota</taxon>
        <taxon>Metazoa</taxon>
        <taxon>Ecdysozoa</taxon>
        <taxon>Arthropoda</taxon>
        <taxon>Hexapoda</taxon>
        <taxon>Insecta</taxon>
        <taxon>Pterygota</taxon>
        <taxon>Neoptera</taxon>
        <taxon>Endopterygota</taxon>
        <taxon>Hymenoptera</taxon>
        <taxon>Tenthredinoidea</taxon>
        <taxon>Diprionidae</taxon>
        <taxon>Diprioninae</taxon>
        <taxon>Neodiprion</taxon>
    </lineage>
</organism>
<dbReference type="RefSeq" id="XP_046585932.1">
    <property type="nucleotide sequence ID" value="XM_046729976.1"/>
</dbReference>
<feature type="repeat" description="ANK" evidence="5">
    <location>
        <begin position="549"/>
        <end position="581"/>
    </location>
</feature>
<evidence type="ECO:0000256" key="1">
    <source>
        <dbReference type="ARBA" id="ARBA00004123"/>
    </source>
</evidence>
<sequence length="1281" mass="144131">MDTERLIKKKLRAKKDGNILQFAEATNSLADLYFQLGRLDDAREEYTEQVEACRILNDKLSLAVAHRMIGEIHLSLEDYQQALKHQKLYLEGAQEMKNELEEQRAFATLGRTYFCLAERFPEKSDEQIEALTNAKKAYAKSMFLCDKLQGIPKAEMATIRARLLLNWGLVLDAQMKPHEAINLYNKCRLICSTYNLKEDEHRAYLALGSHHERQHDKEKALKYLEMAAETENVSMKANALLAKAELLLKYGNWLNARKDLVVLFSIKDLPQSTREQVEKLLRIAVTLSRTENMLNSDIGNIKIQKNRFQLYEKLGDAAAAVQCYDKALEYYKEMLAHAEKEKSFDGITAGLISLAQTLKDLGRYDEAFTYAQRELSMCSDPREACRSALFSADLLESTGATSSDICRAYELALSKATLTSIPSLEITVLKAYLHYSETQTLKDTEEMRDRLNQLLDTVPEFDSEKENSENLDIGADVDLDKLSDLDIPNCEENSSSMRLKSTRSSRTGLVIKKNERGETQLHIACINCNIERVQKLIDDGHPTDIRDNFGWTPLHEAANHGHVEIARLLLNAGADVNDPGGSSCEGITPLHDAASCGNFSVMNLLIEFGANIYAVTEKGDTILDSLEDWRKRAKEISGLDKSEYEHMHSKLSQKGVTRTTVKKKMNITLERKSSHCIDVLKEEENENTEKHNVSAGEVYKQTIDNLRNRGTRLGPFIKSATYHKDLAPLLDSDQVLLDEWLDDDIGPNSSKKKNNRTDLLFTAKRKSAGSAPVERKSKRQRTEVNSKILSSTLQDSETEESCDSNSAEICEVIEEPDEVRSLKKQSTLLSLSFSRHSVSCTQSPSAYVVSRSGSQQVQAKEMNVEVLIEKKLFKLRLCVSNEKKITTESIIRQVQNKFKEETGCTPDFNLITSNGDSTISQSTINSCYLNCKPLSLIGNIREMDIPPISDRYKTICSSCNIGGLFSAIDEGTVKCLRTCENTSTFRLRGRETLNSDVFPLLKSLQYQMHLQVLNISGVELNDFGETLSSSLEQLTLLQELHLRCCDIDLNCLSQFRQFPLQTRVLDLSYNPLGKRASHQLHTLLSCLKNLQSLNMSNCEVENIFVGTSNAALNNLDFAQNPIMGEGLRSLLQPHILSLNLSGSIQNGKSRIIKELFSHPRFSLATLESLDLSMCDLCDDDLSRILSQTANLAKLVINGNIKLSKKSLCDVLQHKPTLSYIDFSGCSEITDPPDLEVFICHPEICTLVVSMASEVQQSWLKLWGGQGYIQTLPHNVVIFNHY</sequence>
<dbReference type="Gene3D" id="1.25.40.20">
    <property type="entry name" value="Ankyrin repeat-containing domain"/>
    <property type="match status" value="1"/>
</dbReference>
<accession>A0ABM3FD44</accession>
<keyword evidence="3" id="KW-0677">Repeat</keyword>
<dbReference type="Proteomes" id="UP000829291">
    <property type="component" value="Chromosome 1"/>
</dbReference>
<proteinExistence type="predicted"/>
<feature type="compositionally biased region" description="Polar residues" evidence="6">
    <location>
        <begin position="783"/>
        <end position="795"/>
    </location>
</feature>
<dbReference type="InterPro" id="IPR036770">
    <property type="entry name" value="Ankyrin_rpt-contain_sf"/>
</dbReference>
<dbReference type="SMART" id="SM00248">
    <property type="entry name" value="ANK"/>
    <property type="match status" value="3"/>
</dbReference>
<dbReference type="Gene3D" id="1.25.40.10">
    <property type="entry name" value="Tetratricopeptide repeat domain"/>
    <property type="match status" value="2"/>
</dbReference>
<gene>
    <name evidence="8" type="primary">LOC107223545</name>
</gene>
<dbReference type="GeneID" id="107223545"/>
<evidence type="ECO:0000256" key="3">
    <source>
        <dbReference type="ARBA" id="ARBA00022737"/>
    </source>
</evidence>
<evidence type="ECO:0000256" key="6">
    <source>
        <dbReference type="SAM" id="MobiDB-lite"/>
    </source>
</evidence>
<dbReference type="SUPFAM" id="SSF48403">
    <property type="entry name" value="Ankyrin repeat"/>
    <property type="match status" value="1"/>
</dbReference>
<evidence type="ECO:0000256" key="2">
    <source>
        <dbReference type="ARBA" id="ARBA00022614"/>
    </source>
</evidence>
<evidence type="ECO:0000256" key="4">
    <source>
        <dbReference type="ARBA" id="ARBA00023242"/>
    </source>
</evidence>
<dbReference type="PANTHER" id="PTHR46358:SF1">
    <property type="entry name" value="TONSOKU-LIKE PROTEIN"/>
    <property type="match status" value="1"/>
</dbReference>
<dbReference type="InterPro" id="IPR052311">
    <property type="entry name" value="MMS22L-TONSL_complex_comp"/>
</dbReference>
<dbReference type="InterPro" id="IPR019734">
    <property type="entry name" value="TPR_rpt"/>
</dbReference>
<keyword evidence="2" id="KW-0433">Leucine-rich repeat</keyword>
<name>A0ABM3FD44_NEOLC</name>
<feature type="repeat" description="ANK" evidence="5">
    <location>
        <begin position="585"/>
        <end position="617"/>
    </location>
</feature>
<evidence type="ECO:0000313" key="8">
    <source>
        <dbReference type="RefSeq" id="XP_046585932.1"/>
    </source>
</evidence>
<evidence type="ECO:0000256" key="5">
    <source>
        <dbReference type="PROSITE-ProRule" id="PRU00023"/>
    </source>
</evidence>
<comment type="subcellular location">
    <subcellularLocation>
        <location evidence="1">Nucleus</location>
    </subcellularLocation>
</comment>
<dbReference type="SUPFAM" id="SSF52047">
    <property type="entry name" value="RNI-like"/>
    <property type="match status" value="1"/>
</dbReference>
<dbReference type="SMART" id="SM00028">
    <property type="entry name" value="TPR"/>
    <property type="match status" value="6"/>
</dbReference>
<keyword evidence="7" id="KW-1185">Reference proteome</keyword>
<dbReference type="Gene3D" id="3.80.10.10">
    <property type="entry name" value="Ribonuclease Inhibitor"/>
    <property type="match status" value="2"/>
</dbReference>
<keyword evidence="5" id="KW-0040">ANK repeat</keyword>
<dbReference type="PRINTS" id="PR01415">
    <property type="entry name" value="ANKYRIN"/>
</dbReference>
<dbReference type="InterPro" id="IPR011990">
    <property type="entry name" value="TPR-like_helical_dom_sf"/>
</dbReference>
<dbReference type="SUPFAM" id="SSF48452">
    <property type="entry name" value="TPR-like"/>
    <property type="match status" value="2"/>
</dbReference>
<dbReference type="Pfam" id="PF13181">
    <property type="entry name" value="TPR_8"/>
    <property type="match status" value="1"/>
</dbReference>
<keyword evidence="4" id="KW-0539">Nucleus</keyword>
<dbReference type="Pfam" id="PF13424">
    <property type="entry name" value="TPR_12"/>
    <property type="match status" value="1"/>
</dbReference>
<dbReference type="InterPro" id="IPR002110">
    <property type="entry name" value="Ankyrin_rpt"/>
</dbReference>
<dbReference type="Pfam" id="PF12796">
    <property type="entry name" value="Ank_2"/>
    <property type="match status" value="1"/>
</dbReference>